<proteinExistence type="predicted"/>
<evidence type="ECO:0000313" key="1">
    <source>
        <dbReference type="EMBL" id="ADI21861.1"/>
    </source>
</evidence>
<protein>
    <submittedName>
        <fullName evidence="1">Uncharacterized protein</fullName>
    </submittedName>
</protein>
<name>E7C337_9BACT</name>
<sequence>MRYLKISSFALFALLSFLLGMVSYRENLFPRKMLHEFNQFLKSASDDDSTDVESGLSKKSGIVKIKPYSRGMPLFSDRSYFDTVGSPELESSFVIQIPRHHDDLITVKIYKPVTIFRLLSKFNDNDPFSDWDSTDVKVNVAAKSCNHSYVVSKEFESGTVELPSGGPISSSPIIVRGKEPIIPPISLLRN</sequence>
<reference evidence="1" key="1">
    <citation type="submission" date="2010-01" db="EMBL/GenBank/DDBJ databases">
        <title>Genome fragments of uncultured bacteria from the North Pacific subtropical Gyre.</title>
        <authorList>
            <person name="Pham V.D."/>
            <person name="Delong E.F."/>
        </authorList>
    </citation>
    <scope>NUCLEOTIDE SEQUENCE</scope>
</reference>
<organism evidence="1">
    <name type="scientific">uncultured verrucomicrobium HF0130_25O04</name>
    <dbReference type="NCBI Taxonomy" id="723596"/>
    <lineage>
        <taxon>Bacteria</taxon>
        <taxon>Pseudomonadati</taxon>
        <taxon>Verrucomicrobiota</taxon>
        <taxon>environmental samples</taxon>
    </lineage>
</organism>
<dbReference type="EMBL" id="GU567968">
    <property type="protein sequence ID" value="ADI21861.1"/>
    <property type="molecule type" value="Genomic_DNA"/>
</dbReference>
<accession>E7C337</accession>
<dbReference type="AlphaFoldDB" id="E7C337"/>